<comment type="caution">
    <text evidence="2">The sequence shown here is derived from an EMBL/GenBank/DDBJ whole genome shotgun (WGS) entry which is preliminary data.</text>
</comment>
<evidence type="ECO:0000313" key="3">
    <source>
        <dbReference type="Proteomes" id="UP001244427"/>
    </source>
</evidence>
<keyword evidence="1" id="KW-0812">Transmembrane</keyword>
<keyword evidence="1" id="KW-0472">Membrane</keyword>
<keyword evidence="1" id="KW-1133">Transmembrane helix</keyword>
<dbReference type="Proteomes" id="UP001244427">
    <property type="component" value="Unassembled WGS sequence"/>
</dbReference>
<keyword evidence="3" id="KW-1185">Reference proteome</keyword>
<evidence type="ECO:0000256" key="1">
    <source>
        <dbReference type="SAM" id="Phobius"/>
    </source>
</evidence>
<dbReference type="RefSeq" id="WP_307294521.1">
    <property type="nucleotide sequence ID" value="NZ_JAUSXV010000001.1"/>
</dbReference>
<sequence length="99" mass="10466">MSTPIKFVLHVFIGVILGVAVLFLGLCAAVTFAFATAGPVLLPGVFKAWSTTENEMPAMNFEPNYVGVLLVIVVVATLYGYVAFQSGRRISASGLNVCP</sequence>
<evidence type="ECO:0000313" key="2">
    <source>
        <dbReference type="EMBL" id="MDQ0646960.1"/>
    </source>
</evidence>
<feature type="transmembrane region" description="Helical" evidence="1">
    <location>
        <begin position="65"/>
        <end position="84"/>
    </location>
</feature>
<accession>A0AAW8EU69</accession>
<organism evidence="2 3">
    <name type="scientific">Microbacterium natoriense</name>
    <dbReference type="NCBI Taxonomy" id="284570"/>
    <lineage>
        <taxon>Bacteria</taxon>
        <taxon>Bacillati</taxon>
        <taxon>Actinomycetota</taxon>
        <taxon>Actinomycetes</taxon>
        <taxon>Micrococcales</taxon>
        <taxon>Microbacteriaceae</taxon>
        <taxon>Microbacterium</taxon>
    </lineage>
</organism>
<reference evidence="2 3" key="1">
    <citation type="submission" date="2023-07" db="EMBL/GenBank/DDBJ databases">
        <title>Comparative genomics of wheat-associated soil bacteria to identify genetic determinants of phenazine resistance.</title>
        <authorList>
            <person name="Mouncey N."/>
        </authorList>
    </citation>
    <scope>NUCLEOTIDE SEQUENCE [LARGE SCALE GENOMIC DNA]</scope>
    <source>
        <strain evidence="2 3">W4I9-1</strain>
    </source>
</reference>
<dbReference type="EMBL" id="JAUSXV010000001">
    <property type="protein sequence ID" value="MDQ0646960.1"/>
    <property type="molecule type" value="Genomic_DNA"/>
</dbReference>
<protein>
    <submittedName>
        <fullName evidence="2">Membrane protein</fullName>
    </submittedName>
</protein>
<feature type="transmembrane region" description="Helical" evidence="1">
    <location>
        <begin position="7"/>
        <end position="35"/>
    </location>
</feature>
<proteinExistence type="predicted"/>
<dbReference type="AlphaFoldDB" id="A0AAW8EU69"/>
<name>A0AAW8EU69_9MICO</name>
<gene>
    <name evidence="2" type="ORF">QFZ53_001156</name>
</gene>